<comment type="caution">
    <text evidence="1">The sequence shown here is derived from an EMBL/GenBank/DDBJ whole genome shotgun (WGS) entry which is preliminary data.</text>
</comment>
<sequence length="593" mass="66520">MKGQNDDTGPPPAKRSRHHDNEEEVDVKPTINKAEGEPDRALVKLVERRRRDVQELEDSINSFKAQVIQCLNDYYFMIDGLSYESLVDWLHPESYGGDHPGGSPNSTNLWDRRLIKKHSLNFLCWLVEARKKLADAEDLLEQVRNRPELKHGKNVQATLSNKPLVKVKQEQDPQNLTNCNGNYSESGAIGKPLLVIPGHKISPPRPSNKSMSKMSVVASGSKMIVQTDVGKSQDKLQRERFQVEPQRVHAELIRDIRQNNQPHILTVQQAVYISSQHRRKLRSIILNPTSAQQCATSALDGIINLWEIQGKGHSLSLFNSVECSSLRRKWPEDLAWHPSGESIIAVYNADDGDTQVGILSGLIKRKMVFLEDRPHVKGLINNVEFMPWDNGLHFVTAGSDHAVVMWSLTDEMSWKPKALHRSLHTSSVSGVAGNQSKHCILSSGLDKRVVGFNTQYGKCEFQNLLDSKAMGILSNPVDLNLFMVQAGTPGMQLRLFDMRVPKTQLHSFGWKQESSESQSALINQSWSSDGFHIASGSADPKIHVFDIRFNSKNPAQSVDAHKKRVFQAAWHHCLPLLISISSDTNIGLHRITG</sequence>
<accession>A0ACC2BZZ2</accession>
<dbReference type="Proteomes" id="UP001162992">
    <property type="component" value="Chromosome 12"/>
</dbReference>
<organism evidence="1 2">
    <name type="scientific">Diphasiastrum complanatum</name>
    <name type="common">Issler's clubmoss</name>
    <name type="synonym">Lycopodium complanatum</name>
    <dbReference type="NCBI Taxonomy" id="34168"/>
    <lineage>
        <taxon>Eukaryota</taxon>
        <taxon>Viridiplantae</taxon>
        <taxon>Streptophyta</taxon>
        <taxon>Embryophyta</taxon>
        <taxon>Tracheophyta</taxon>
        <taxon>Lycopodiopsida</taxon>
        <taxon>Lycopodiales</taxon>
        <taxon>Lycopodiaceae</taxon>
        <taxon>Lycopodioideae</taxon>
        <taxon>Diphasiastrum</taxon>
    </lineage>
</organism>
<evidence type="ECO:0000313" key="1">
    <source>
        <dbReference type="EMBL" id="KAJ7535345.1"/>
    </source>
</evidence>
<gene>
    <name evidence="1" type="ORF">O6H91_12G029300</name>
</gene>
<name>A0ACC2BZZ2_DIPCM</name>
<dbReference type="EMBL" id="CM055103">
    <property type="protein sequence ID" value="KAJ7535345.1"/>
    <property type="molecule type" value="Genomic_DNA"/>
</dbReference>
<evidence type="ECO:0000313" key="2">
    <source>
        <dbReference type="Proteomes" id="UP001162992"/>
    </source>
</evidence>
<protein>
    <submittedName>
        <fullName evidence="1">Uncharacterized protein</fullName>
    </submittedName>
</protein>
<reference evidence="2" key="1">
    <citation type="journal article" date="2024" name="Proc. Natl. Acad. Sci. U.S.A.">
        <title>Extraordinary preservation of gene collinearity over three hundred million years revealed in homosporous lycophytes.</title>
        <authorList>
            <person name="Li C."/>
            <person name="Wickell D."/>
            <person name="Kuo L.Y."/>
            <person name="Chen X."/>
            <person name="Nie B."/>
            <person name="Liao X."/>
            <person name="Peng D."/>
            <person name="Ji J."/>
            <person name="Jenkins J."/>
            <person name="Williams M."/>
            <person name="Shu S."/>
            <person name="Plott C."/>
            <person name="Barry K."/>
            <person name="Rajasekar S."/>
            <person name="Grimwood J."/>
            <person name="Han X."/>
            <person name="Sun S."/>
            <person name="Hou Z."/>
            <person name="He W."/>
            <person name="Dai G."/>
            <person name="Sun C."/>
            <person name="Schmutz J."/>
            <person name="Leebens-Mack J.H."/>
            <person name="Li F.W."/>
            <person name="Wang L."/>
        </authorList>
    </citation>
    <scope>NUCLEOTIDE SEQUENCE [LARGE SCALE GENOMIC DNA]</scope>
    <source>
        <strain evidence="2">cv. PW_Plant_1</strain>
    </source>
</reference>
<proteinExistence type="predicted"/>
<keyword evidence="2" id="KW-1185">Reference proteome</keyword>